<organism evidence="2 3">
    <name type="scientific">Ktedonosporobacter rubrisoli</name>
    <dbReference type="NCBI Taxonomy" id="2509675"/>
    <lineage>
        <taxon>Bacteria</taxon>
        <taxon>Bacillati</taxon>
        <taxon>Chloroflexota</taxon>
        <taxon>Ktedonobacteria</taxon>
        <taxon>Ktedonobacterales</taxon>
        <taxon>Ktedonosporobacteraceae</taxon>
        <taxon>Ktedonosporobacter</taxon>
    </lineage>
</organism>
<name>A0A4P6JUC5_KTERU</name>
<evidence type="ECO:0000256" key="1">
    <source>
        <dbReference type="SAM" id="Phobius"/>
    </source>
</evidence>
<keyword evidence="1" id="KW-1133">Transmembrane helix</keyword>
<keyword evidence="1" id="KW-0472">Membrane</keyword>
<dbReference type="AlphaFoldDB" id="A0A4P6JUC5"/>
<keyword evidence="3" id="KW-1185">Reference proteome</keyword>
<feature type="transmembrane region" description="Helical" evidence="1">
    <location>
        <begin position="126"/>
        <end position="150"/>
    </location>
</feature>
<feature type="transmembrane region" description="Helical" evidence="1">
    <location>
        <begin position="221"/>
        <end position="244"/>
    </location>
</feature>
<evidence type="ECO:0000313" key="2">
    <source>
        <dbReference type="EMBL" id="QBD78935.1"/>
    </source>
</evidence>
<evidence type="ECO:0000313" key="3">
    <source>
        <dbReference type="Proteomes" id="UP000290365"/>
    </source>
</evidence>
<feature type="transmembrane region" description="Helical" evidence="1">
    <location>
        <begin position="41"/>
        <end position="60"/>
    </location>
</feature>
<feature type="transmembrane region" description="Helical" evidence="1">
    <location>
        <begin position="194"/>
        <end position="215"/>
    </location>
</feature>
<accession>A0A4P6JUC5</accession>
<dbReference type="Proteomes" id="UP000290365">
    <property type="component" value="Chromosome"/>
</dbReference>
<feature type="transmembrane region" description="Helical" evidence="1">
    <location>
        <begin position="170"/>
        <end position="187"/>
    </location>
</feature>
<dbReference type="KEGG" id="kbs:EPA93_24305"/>
<gene>
    <name evidence="2" type="ORF">EPA93_24305</name>
</gene>
<protein>
    <submittedName>
        <fullName evidence="2">Uncharacterized protein</fullName>
    </submittedName>
</protein>
<dbReference type="EMBL" id="CP035758">
    <property type="protein sequence ID" value="QBD78935.1"/>
    <property type="molecule type" value="Genomic_DNA"/>
</dbReference>
<sequence>MFSKRVFLVALSFLPVLIFWRSLVPFNIFGYWFWHGTFPQVLASSWPIFAWGIPAFIIMISKLGPTPIYRIGLDRYTGQQLLIVDNEGFARIVLPGEEPSPMLGLGQILWLGIGEEIIYRWMTLPVIIVLLSALNFLLSGLLAWLYLHILGPIIDFVTFGSLHSILFHNGWGWLVGMAVILVSGNALPRVYGRLYASWLVFWPVKLYLFLLMFQYGLFVAMLVHMLFEFLLFLISSFNSGYIQFRVSGLRPTKLV</sequence>
<proteinExistence type="predicted"/>
<keyword evidence="1" id="KW-0812">Transmembrane</keyword>
<reference evidence="2 3" key="1">
    <citation type="submission" date="2019-01" db="EMBL/GenBank/DDBJ databases">
        <title>Ktedonosporobacter rubrisoli SCAWS-G2.</title>
        <authorList>
            <person name="Huang Y."/>
            <person name="Yan B."/>
        </authorList>
    </citation>
    <scope>NUCLEOTIDE SEQUENCE [LARGE SCALE GENOMIC DNA]</scope>
    <source>
        <strain evidence="2 3">SCAWS-G2</strain>
    </source>
</reference>